<dbReference type="GO" id="GO:0006099">
    <property type="term" value="P:tricarboxylic acid cycle"/>
    <property type="evidence" value="ECO:0007669"/>
    <property type="project" value="UniProtKB-KW"/>
</dbReference>
<dbReference type="Gene3D" id="3.40.50.720">
    <property type="entry name" value="NAD(P)-binding Rossmann-like Domain"/>
    <property type="match status" value="1"/>
</dbReference>
<evidence type="ECO:0000313" key="6">
    <source>
        <dbReference type="EMBL" id="GGC78030.1"/>
    </source>
</evidence>
<keyword evidence="2 6" id="KW-0436">Ligase</keyword>
<dbReference type="GO" id="GO:0009361">
    <property type="term" value="C:succinate-CoA ligase complex (ADP-forming)"/>
    <property type="evidence" value="ECO:0007669"/>
    <property type="project" value="TreeGrafter"/>
</dbReference>
<dbReference type="InterPro" id="IPR005811">
    <property type="entry name" value="SUCC_ACL_C"/>
</dbReference>
<dbReference type="Gene3D" id="3.40.50.261">
    <property type="entry name" value="Succinyl-CoA synthetase domains"/>
    <property type="match status" value="1"/>
</dbReference>
<sequence length="291" mass="29117">MAVLLRASARVVTLSATGPYGRAQLDAMRGGGTRVVAGVSAGRGGGALDGVPLFDTVAEAVAATGADTAVIYTPAIGCGAAIAECADAGIGLALAAAEFVPLHDSLKALAYAREAGMWVVGPNTAGMATPGQAILGSIPQGFTAPGRIGLVGRSGTLTMTVARIMSAHGLGQSTVTHIGGDMLAGRNPHEWAKLYLDDPDTDILVYCGEIGGAKEYALLDLIAARRKPVIAFIVGRSAPPGKRMGHAGALVGADRETAAAKAAALAEAGAIVATSPYAIVERLRELVPAAG</sequence>
<reference evidence="6" key="1">
    <citation type="journal article" date="2014" name="Int. J. Syst. Evol. Microbiol.">
        <title>Complete genome sequence of Corynebacterium casei LMG S-19264T (=DSM 44701T), isolated from a smear-ripened cheese.</title>
        <authorList>
            <consortium name="US DOE Joint Genome Institute (JGI-PGF)"/>
            <person name="Walter F."/>
            <person name="Albersmeier A."/>
            <person name="Kalinowski J."/>
            <person name="Ruckert C."/>
        </authorList>
    </citation>
    <scope>NUCLEOTIDE SEQUENCE</scope>
    <source>
        <strain evidence="6">CGMCC 1.12919</strain>
    </source>
</reference>
<name>A0A916XKR9_9HYPH</name>
<dbReference type="PIRSF" id="PIRSF001553">
    <property type="entry name" value="SucCS_alpha"/>
    <property type="match status" value="1"/>
</dbReference>
<dbReference type="GO" id="GO:0004776">
    <property type="term" value="F:succinate-CoA ligase (GDP-forming) activity"/>
    <property type="evidence" value="ECO:0007669"/>
    <property type="project" value="TreeGrafter"/>
</dbReference>
<dbReference type="AlphaFoldDB" id="A0A916XKR9"/>
<dbReference type="EMBL" id="BMGG01000007">
    <property type="protein sequence ID" value="GGC78030.1"/>
    <property type="molecule type" value="Genomic_DNA"/>
</dbReference>
<dbReference type="GO" id="GO:0004775">
    <property type="term" value="F:succinate-CoA ligase (ADP-forming) activity"/>
    <property type="evidence" value="ECO:0007669"/>
    <property type="project" value="TreeGrafter"/>
</dbReference>
<dbReference type="PANTHER" id="PTHR11117">
    <property type="entry name" value="SUCCINYL-COA LIGASE SUBUNIT ALPHA"/>
    <property type="match status" value="1"/>
</dbReference>
<evidence type="ECO:0000256" key="4">
    <source>
        <dbReference type="PIRSR" id="PIRSR001553-1"/>
    </source>
</evidence>
<dbReference type="SUPFAM" id="SSF52210">
    <property type="entry name" value="Succinyl-CoA synthetase domains"/>
    <property type="match status" value="1"/>
</dbReference>
<dbReference type="InterPro" id="IPR016102">
    <property type="entry name" value="Succinyl-CoA_synth-like"/>
</dbReference>
<keyword evidence="3" id="KW-0547">Nucleotide-binding</keyword>
<feature type="active site" description="Tele-phosphohistidine intermediate" evidence="4">
    <location>
        <position position="246"/>
    </location>
</feature>
<dbReference type="Proteomes" id="UP000637002">
    <property type="component" value="Unassembled WGS sequence"/>
</dbReference>
<proteinExistence type="predicted"/>
<dbReference type="Pfam" id="PF02629">
    <property type="entry name" value="CoA_binding"/>
    <property type="match status" value="1"/>
</dbReference>
<comment type="caution">
    <text evidence="6">The sequence shown here is derived from an EMBL/GenBank/DDBJ whole genome shotgun (WGS) entry which is preliminary data.</text>
</comment>
<dbReference type="SMART" id="SM00881">
    <property type="entry name" value="CoA_binding"/>
    <property type="match status" value="1"/>
</dbReference>
<dbReference type="SUPFAM" id="SSF51735">
    <property type="entry name" value="NAD(P)-binding Rossmann-fold domains"/>
    <property type="match status" value="1"/>
</dbReference>
<dbReference type="PROSITE" id="PS00399">
    <property type="entry name" value="SUCCINYL_COA_LIG_2"/>
    <property type="match status" value="1"/>
</dbReference>
<dbReference type="GO" id="GO:0000166">
    <property type="term" value="F:nucleotide binding"/>
    <property type="evidence" value="ECO:0007669"/>
    <property type="project" value="UniProtKB-KW"/>
</dbReference>
<evidence type="ECO:0000256" key="2">
    <source>
        <dbReference type="ARBA" id="ARBA00022598"/>
    </source>
</evidence>
<dbReference type="InterPro" id="IPR017440">
    <property type="entry name" value="Cit_synth/succinyl-CoA_lig_AS"/>
</dbReference>
<evidence type="ECO:0000259" key="5">
    <source>
        <dbReference type="SMART" id="SM00881"/>
    </source>
</evidence>
<dbReference type="PANTHER" id="PTHR11117:SF2">
    <property type="entry name" value="SUCCINATE--COA LIGASE [ADP_GDP-FORMING] SUBUNIT ALPHA, MITOCHONDRIAL"/>
    <property type="match status" value="1"/>
</dbReference>
<dbReference type="RefSeq" id="WP_188610970.1">
    <property type="nucleotide sequence ID" value="NZ_BMGG01000007.1"/>
</dbReference>
<dbReference type="InterPro" id="IPR005810">
    <property type="entry name" value="CoA_lig_alpha"/>
</dbReference>
<evidence type="ECO:0000256" key="1">
    <source>
        <dbReference type="ARBA" id="ARBA00022532"/>
    </source>
</evidence>
<reference evidence="6" key="2">
    <citation type="submission" date="2020-09" db="EMBL/GenBank/DDBJ databases">
        <authorList>
            <person name="Sun Q."/>
            <person name="Zhou Y."/>
        </authorList>
    </citation>
    <scope>NUCLEOTIDE SEQUENCE</scope>
    <source>
        <strain evidence="6">CGMCC 1.12919</strain>
    </source>
</reference>
<organism evidence="6 7">
    <name type="scientific">Chelatococcus reniformis</name>
    <dbReference type="NCBI Taxonomy" id="1494448"/>
    <lineage>
        <taxon>Bacteria</taxon>
        <taxon>Pseudomonadati</taxon>
        <taxon>Pseudomonadota</taxon>
        <taxon>Alphaproteobacteria</taxon>
        <taxon>Hyphomicrobiales</taxon>
        <taxon>Chelatococcaceae</taxon>
        <taxon>Chelatococcus</taxon>
    </lineage>
</organism>
<evidence type="ECO:0000313" key="7">
    <source>
        <dbReference type="Proteomes" id="UP000637002"/>
    </source>
</evidence>
<dbReference type="PRINTS" id="PR01798">
    <property type="entry name" value="SCOASYNTHASE"/>
</dbReference>
<dbReference type="InterPro" id="IPR036291">
    <property type="entry name" value="NAD(P)-bd_dom_sf"/>
</dbReference>
<protein>
    <submittedName>
        <fullName evidence="6">Succinate--CoA ligase [ADP-forming] subunit alpha</fullName>
    </submittedName>
</protein>
<dbReference type="Pfam" id="PF00549">
    <property type="entry name" value="Ligase_CoA"/>
    <property type="match status" value="1"/>
</dbReference>
<accession>A0A916XKR9</accession>
<keyword evidence="7" id="KW-1185">Reference proteome</keyword>
<keyword evidence="1" id="KW-0816">Tricarboxylic acid cycle</keyword>
<gene>
    <name evidence="6" type="ORF">GCM10010994_40350</name>
</gene>
<feature type="domain" description="CoA-binding" evidence="5">
    <location>
        <begin position="4"/>
        <end position="100"/>
    </location>
</feature>
<evidence type="ECO:0000256" key="3">
    <source>
        <dbReference type="ARBA" id="ARBA00022741"/>
    </source>
</evidence>
<dbReference type="InterPro" id="IPR003781">
    <property type="entry name" value="CoA-bd"/>
</dbReference>